<dbReference type="PANTHER" id="PTHR46472">
    <property type="entry name" value="NUCLEOREDOXIN"/>
    <property type="match status" value="1"/>
</dbReference>
<evidence type="ECO:0000313" key="3">
    <source>
        <dbReference type="Proteomes" id="UP001378592"/>
    </source>
</evidence>
<sequence length="476" mass="52749">MAAIATNLKATSWYRRLLGPELIQCYSASDSEMKVVPVESVLGNPDSNLEIVGLYFTPVFAMDEGNVMAKLLDLYRRVNEGGGVPREGQAGGGGRLEIVQIVLQTNVDCVVTLTDVEETFRKLVKDVPWFAVPYRDFQRKARLWRRFRARAAAPSLVLLEAASGRVVTGRGAERLASDPAAAAFPWRPRPALAALRAAPLARAADLRPADLPFRDADGAVIGLYFSANWCPPCKAFTPQLVELYQRVRERGQRFEVVFVSSDRSEQSFAQYARAMPWLAVPWAEGERRAELAALFSVPGIPALVLLDAASGRLITPDGRALANEDPLGHEFPWHPKNVNILSERYATKLQDHPAFILFVEGDQREIEFAESVLRPAADNYQLHYQPNADEDYFLFLIGCDNDTCDLLRDFIGIDDVVPLLTAIDIPSGHVSIMEDGEEITEESVKNFVTKFLEGTLPTTDIIMSDIQLNDSSVNVV</sequence>
<dbReference type="PANTHER" id="PTHR46472:SF1">
    <property type="entry name" value="NUCLEOREDOXIN"/>
    <property type="match status" value="1"/>
</dbReference>
<dbReference type="Proteomes" id="UP001378592">
    <property type="component" value="Unassembled WGS sequence"/>
</dbReference>
<dbReference type="EMBL" id="JAZDUA010000016">
    <property type="protein sequence ID" value="KAK7873132.1"/>
    <property type="molecule type" value="Genomic_DNA"/>
</dbReference>
<dbReference type="GO" id="GO:0030178">
    <property type="term" value="P:negative regulation of Wnt signaling pathway"/>
    <property type="evidence" value="ECO:0007669"/>
    <property type="project" value="TreeGrafter"/>
</dbReference>
<dbReference type="InterPro" id="IPR013766">
    <property type="entry name" value="Thioredoxin_domain"/>
</dbReference>
<proteinExistence type="predicted"/>
<evidence type="ECO:0000313" key="2">
    <source>
        <dbReference type="EMBL" id="KAK7873132.1"/>
    </source>
</evidence>
<dbReference type="InterPro" id="IPR012336">
    <property type="entry name" value="Thioredoxin-like_fold"/>
</dbReference>
<name>A0AAN9ZG95_9ORTH</name>
<dbReference type="GO" id="GO:0031397">
    <property type="term" value="P:negative regulation of protein ubiquitination"/>
    <property type="evidence" value="ECO:0007669"/>
    <property type="project" value="TreeGrafter"/>
</dbReference>
<dbReference type="GO" id="GO:0005634">
    <property type="term" value="C:nucleus"/>
    <property type="evidence" value="ECO:0007669"/>
    <property type="project" value="TreeGrafter"/>
</dbReference>
<keyword evidence="3" id="KW-1185">Reference proteome</keyword>
<feature type="domain" description="Thioredoxin" evidence="1">
    <location>
        <begin position="147"/>
        <end position="351"/>
    </location>
</feature>
<protein>
    <recommendedName>
        <fullName evidence="1">Thioredoxin domain-containing protein</fullName>
    </recommendedName>
</protein>
<accession>A0AAN9ZG95</accession>
<dbReference type="PROSITE" id="PS51352">
    <property type="entry name" value="THIOREDOXIN_2"/>
    <property type="match status" value="1"/>
</dbReference>
<dbReference type="Gene3D" id="3.40.30.10">
    <property type="entry name" value="Glutaredoxin"/>
    <property type="match status" value="3"/>
</dbReference>
<comment type="caution">
    <text evidence="2">The sequence shown here is derived from an EMBL/GenBank/DDBJ whole genome shotgun (WGS) entry which is preliminary data.</text>
</comment>
<dbReference type="AlphaFoldDB" id="A0AAN9ZG95"/>
<organism evidence="2 3">
    <name type="scientific">Gryllus longicercus</name>
    <dbReference type="NCBI Taxonomy" id="2509291"/>
    <lineage>
        <taxon>Eukaryota</taxon>
        <taxon>Metazoa</taxon>
        <taxon>Ecdysozoa</taxon>
        <taxon>Arthropoda</taxon>
        <taxon>Hexapoda</taxon>
        <taxon>Insecta</taxon>
        <taxon>Pterygota</taxon>
        <taxon>Neoptera</taxon>
        <taxon>Polyneoptera</taxon>
        <taxon>Orthoptera</taxon>
        <taxon>Ensifera</taxon>
        <taxon>Gryllidea</taxon>
        <taxon>Grylloidea</taxon>
        <taxon>Gryllidae</taxon>
        <taxon>Gryllinae</taxon>
        <taxon>Gryllus</taxon>
    </lineage>
</organism>
<dbReference type="InterPro" id="IPR036249">
    <property type="entry name" value="Thioredoxin-like_sf"/>
</dbReference>
<dbReference type="SUPFAM" id="SSF52833">
    <property type="entry name" value="Thioredoxin-like"/>
    <property type="match status" value="1"/>
</dbReference>
<gene>
    <name evidence="2" type="ORF">R5R35_006358</name>
</gene>
<dbReference type="Pfam" id="PF13905">
    <property type="entry name" value="Thioredoxin_8"/>
    <property type="match status" value="1"/>
</dbReference>
<reference evidence="2 3" key="1">
    <citation type="submission" date="2024-03" db="EMBL/GenBank/DDBJ databases">
        <title>The genome assembly and annotation of the cricket Gryllus longicercus Weissman &amp; Gray.</title>
        <authorList>
            <person name="Szrajer S."/>
            <person name="Gray D."/>
            <person name="Ylla G."/>
        </authorList>
    </citation>
    <scope>NUCLEOTIDE SEQUENCE [LARGE SCALE GENOMIC DNA]</scope>
    <source>
        <strain evidence="2">DAG 2021-001</strain>
        <tissue evidence="2">Whole body minus gut</tissue>
    </source>
</reference>
<dbReference type="GO" id="GO:0004791">
    <property type="term" value="F:thioredoxin-disulfide reductase (NADPH) activity"/>
    <property type="evidence" value="ECO:0007669"/>
    <property type="project" value="TreeGrafter"/>
</dbReference>
<evidence type="ECO:0000259" key="1">
    <source>
        <dbReference type="PROSITE" id="PS51352"/>
    </source>
</evidence>